<dbReference type="AlphaFoldDB" id="A0A395JRZ6"/>
<protein>
    <recommendedName>
        <fullName evidence="4">Curli production assembly/transport component CsgG</fullName>
    </recommendedName>
</protein>
<feature type="chain" id="PRO_5017368068" description="Curli production assembly/transport component CsgG" evidence="1">
    <location>
        <begin position="29"/>
        <end position="288"/>
    </location>
</feature>
<evidence type="ECO:0000313" key="2">
    <source>
        <dbReference type="EMBL" id="RBP53355.1"/>
    </source>
</evidence>
<name>A0A395JRZ6_9GAMM</name>
<evidence type="ECO:0000256" key="1">
    <source>
        <dbReference type="SAM" id="SignalP"/>
    </source>
</evidence>
<dbReference type="EMBL" id="QNRT01000001">
    <property type="protein sequence ID" value="RBP53355.1"/>
    <property type="molecule type" value="Genomic_DNA"/>
</dbReference>
<accession>A0A395JRZ6</accession>
<evidence type="ECO:0008006" key="4">
    <source>
        <dbReference type="Google" id="ProtNLM"/>
    </source>
</evidence>
<dbReference type="Proteomes" id="UP000253083">
    <property type="component" value="Unassembled WGS sequence"/>
</dbReference>
<keyword evidence="1" id="KW-0732">Signal</keyword>
<feature type="signal peptide" evidence="1">
    <location>
        <begin position="1"/>
        <end position="28"/>
    </location>
</feature>
<evidence type="ECO:0000313" key="3">
    <source>
        <dbReference type="Proteomes" id="UP000253083"/>
    </source>
</evidence>
<dbReference type="RefSeq" id="WP_113952934.1">
    <property type="nucleotide sequence ID" value="NZ_QNRT01000001.1"/>
</dbReference>
<dbReference type="InParanoid" id="A0A395JRZ6"/>
<proteinExistence type="predicted"/>
<dbReference type="Gene3D" id="3.40.50.10610">
    <property type="entry name" value="ABC-type transport auxiliary lipoprotein component"/>
    <property type="match status" value="1"/>
</dbReference>
<comment type="caution">
    <text evidence="2">The sequence shown here is derived from an EMBL/GenBank/DDBJ whole genome shotgun (WGS) entry which is preliminary data.</text>
</comment>
<keyword evidence="3" id="KW-1185">Reference proteome</keyword>
<sequence>MKKYFFWLVVRLLCAVSIGLVGVAPVMAQTVGAIGVGDVGFAPTVDVDAQAEQNVVAAITSRLNEALTKTRKFNVLPYSELTQKLQKQGLSLDGFYNKTYAGSDFHQAGLDYILTTKVTEFGLFKKSATDPENAIGLIDLEFTLHGVADRAVDFSSSISSQVSKRTASASDGSASNILDQAIQKGVDDLVAKMVAAVFPLSVIRIDELGNIMLNYGDGLLAQGDTVLVYPSGKAVPMDAIKNDDNTGASPIATLQIMSTDTRFSIAQALNGTDQLVRGQKGKLLASGN</sequence>
<gene>
    <name evidence="2" type="ORF">DFR28_101741</name>
</gene>
<reference evidence="2 3" key="1">
    <citation type="submission" date="2018-06" db="EMBL/GenBank/DDBJ databases">
        <title>Genomic Encyclopedia of Type Strains, Phase IV (KMG-IV): sequencing the most valuable type-strain genomes for metagenomic binning, comparative biology and taxonomic classification.</title>
        <authorList>
            <person name="Goeker M."/>
        </authorList>
    </citation>
    <scope>NUCLEOTIDE SEQUENCE [LARGE SCALE GENOMIC DNA]</scope>
    <source>
        <strain evidence="2 3">DSM 24032</strain>
    </source>
</reference>
<organism evidence="2 3">
    <name type="scientific">Arenicella xantha</name>
    <dbReference type="NCBI Taxonomy" id="644221"/>
    <lineage>
        <taxon>Bacteria</taxon>
        <taxon>Pseudomonadati</taxon>
        <taxon>Pseudomonadota</taxon>
        <taxon>Gammaproteobacteria</taxon>
        <taxon>Arenicellales</taxon>
        <taxon>Arenicellaceae</taxon>
        <taxon>Arenicella</taxon>
    </lineage>
</organism>